<feature type="non-terminal residue" evidence="4">
    <location>
        <position position="1"/>
    </location>
</feature>
<dbReference type="GO" id="GO:0051082">
    <property type="term" value="F:unfolded protein binding"/>
    <property type="evidence" value="ECO:0007669"/>
    <property type="project" value="TreeGrafter"/>
</dbReference>
<dbReference type="GO" id="GO:0009408">
    <property type="term" value="P:response to heat"/>
    <property type="evidence" value="ECO:0007669"/>
    <property type="project" value="TreeGrafter"/>
</dbReference>
<dbReference type="GO" id="GO:0005737">
    <property type="term" value="C:cytoplasm"/>
    <property type="evidence" value="ECO:0007669"/>
    <property type="project" value="TreeGrafter"/>
</dbReference>
<comment type="similarity">
    <text evidence="1 2">Belongs to the small heat shock protein (HSP20) family.</text>
</comment>
<evidence type="ECO:0000313" key="4">
    <source>
        <dbReference type="EMBL" id="GMS92676.1"/>
    </source>
</evidence>
<dbReference type="Pfam" id="PF00011">
    <property type="entry name" value="HSP20"/>
    <property type="match status" value="1"/>
</dbReference>
<dbReference type="InterPro" id="IPR008978">
    <property type="entry name" value="HSP20-like_chaperone"/>
</dbReference>
<dbReference type="EMBL" id="BTSX01000004">
    <property type="protein sequence ID" value="GMS92676.1"/>
    <property type="molecule type" value="Genomic_DNA"/>
</dbReference>
<dbReference type="AlphaFoldDB" id="A0AAV5TGU8"/>
<dbReference type="SUPFAM" id="SSF49764">
    <property type="entry name" value="HSP20-like chaperones"/>
    <property type="match status" value="1"/>
</dbReference>
<dbReference type="GO" id="GO:0005634">
    <property type="term" value="C:nucleus"/>
    <property type="evidence" value="ECO:0007669"/>
    <property type="project" value="TreeGrafter"/>
</dbReference>
<dbReference type="InterPro" id="IPR001436">
    <property type="entry name" value="Alpha-crystallin/sHSP_animal"/>
</dbReference>
<gene>
    <name evidence="4" type="ORF">PENTCL1PPCAC_14851</name>
</gene>
<keyword evidence="5" id="KW-1185">Reference proteome</keyword>
<dbReference type="PANTHER" id="PTHR45640:SF35">
    <property type="entry name" value="HEAT SHOCK PROTEIN HSP-12.2"/>
    <property type="match status" value="1"/>
</dbReference>
<protein>
    <recommendedName>
        <fullName evidence="3">SHSP domain-containing protein</fullName>
    </recommendedName>
</protein>
<sequence length="115" mass="13118">PILQDFQSTMSMLPPMNQGLWDWPLQANDGVVHVHNDRELFEVYLDAHHFMPSEVQVKVIGRILDIHFEHQSKKDSLGDVSRSVTRSYQLPDDVDEKSVKSALSNHILVITAAKK</sequence>
<evidence type="ECO:0000259" key="3">
    <source>
        <dbReference type="PROSITE" id="PS01031"/>
    </source>
</evidence>
<comment type="caution">
    <text evidence="4">The sequence shown here is derived from an EMBL/GenBank/DDBJ whole genome shotgun (WGS) entry which is preliminary data.</text>
</comment>
<feature type="domain" description="SHSP" evidence="3">
    <location>
        <begin position="22"/>
        <end position="115"/>
    </location>
</feature>
<name>A0AAV5TGU8_9BILA</name>
<dbReference type="InterPro" id="IPR002068">
    <property type="entry name" value="A-crystallin/Hsp20_dom"/>
</dbReference>
<organism evidence="4 5">
    <name type="scientific">Pristionchus entomophagus</name>
    <dbReference type="NCBI Taxonomy" id="358040"/>
    <lineage>
        <taxon>Eukaryota</taxon>
        <taxon>Metazoa</taxon>
        <taxon>Ecdysozoa</taxon>
        <taxon>Nematoda</taxon>
        <taxon>Chromadorea</taxon>
        <taxon>Rhabditida</taxon>
        <taxon>Rhabditina</taxon>
        <taxon>Diplogasteromorpha</taxon>
        <taxon>Diplogasteroidea</taxon>
        <taxon>Neodiplogasteridae</taxon>
        <taxon>Pristionchus</taxon>
    </lineage>
</organism>
<dbReference type="Gene3D" id="2.60.40.790">
    <property type="match status" value="1"/>
</dbReference>
<dbReference type="PANTHER" id="PTHR45640">
    <property type="entry name" value="HEAT SHOCK PROTEIN HSP-12.2-RELATED"/>
    <property type="match status" value="1"/>
</dbReference>
<feature type="non-terminal residue" evidence="4">
    <location>
        <position position="115"/>
    </location>
</feature>
<dbReference type="CDD" id="cd06526">
    <property type="entry name" value="metazoan_ACD"/>
    <property type="match status" value="1"/>
</dbReference>
<evidence type="ECO:0000313" key="5">
    <source>
        <dbReference type="Proteomes" id="UP001432027"/>
    </source>
</evidence>
<reference evidence="4" key="1">
    <citation type="submission" date="2023-10" db="EMBL/GenBank/DDBJ databases">
        <title>Genome assembly of Pristionchus species.</title>
        <authorList>
            <person name="Yoshida K."/>
            <person name="Sommer R.J."/>
        </authorList>
    </citation>
    <scope>NUCLEOTIDE SEQUENCE</scope>
    <source>
        <strain evidence="4">RS0144</strain>
    </source>
</reference>
<evidence type="ECO:0000256" key="2">
    <source>
        <dbReference type="RuleBase" id="RU003616"/>
    </source>
</evidence>
<dbReference type="Proteomes" id="UP001432027">
    <property type="component" value="Unassembled WGS sequence"/>
</dbReference>
<proteinExistence type="inferred from homology"/>
<dbReference type="GO" id="GO:0042026">
    <property type="term" value="P:protein refolding"/>
    <property type="evidence" value="ECO:0007669"/>
    <property type="project" value="TreeGrafter"/>
</dbReference>
<dbReference type="PRINTS" id="PR00299">
    <property type="entry name" value="ACRYSTALLIN"/>
</dbReference>
<dbReference type="PROSITE" id="PS01031">
    <property type="entry name" value="SHSP"/>
    <property type="match status" value="1"/>
</dbReference>
<evidence type="ECO:0000256" key="1">
    <source>
        <dbReference type="PROSITE-ProRule" id="PRU00285"/>
    </source>
</evidence>
<accession>A0AAV5TGU8</accession>